<reference evidence="3" key="1">
    <citation type="submission" date="2017-02" db="EMBL/GenBank/DDBJ databases">
        <authorList>
            <person name="Varghese N."/>
            <person name="Submissions S."/>
        </authorList>
    </citation>
    <scope>NUCLEOTIDE SEQUENCE [LARGE SCALE GENOMIC DNA]</scope>
    <source>
        <strain evidence="3">USBA 833</strain>
    </source>
</reference>
<dbReference type="PANTHER" id="PTHR41368">
    <property type="entry name" value="PROTEIN YGHO"/>
    <property type="match status" value="1"/>
</dbReference>
<evidence type="ECO:0000313" key="3">
    <source>
        <dbReference type="Proteomes" id="UP000190105"/>
    </source>
</evidence>
<proteinExistence type="predicted"/>
<dbReference type="InterPro" id="IPR016181">
    <property type="entry name" value="Acyl_CoA_acyltransferase"/>
</dbReference>
<dbReference type="CDD" id="cd04301">
    <property type="entry name" value="NAT_SF"/>
    <property type="match status" value="1"/>
</dbReference>
<dbReference type="AlphaFoldDB" id="A0A1T4Y1K4"/>
<keyword evidence="3" id="KW-1185">Reference proteome</keyword>
<organism evidence="2 3">
    <name type="scientific">Caloramator quimbayensis</name>
    <dbReference type="NCBI Taxonomy" id="1147123"/>
    <lineage>
        <taxon>Bacteria</taxon>
        <taxon>Bacillati</taxon>
        <taxon>Bacillota</taxon>
        <taxon>Clostridia</taxon>
        <taxon>Eubacteriales</taxon>
        <taxon>Clostridiaceae</taxon>
        <taxon>Caloramator</taxon>
    </lineage>
</organism>
<feature type="domain" description="N-acetyltransferase" evidence="1">
    <location>
        <begin position="2"/>
        <end position="198"/>
    </location>
</feature>
<dbReference type="Pfam" id="PF00583">
    <property type="entry name" value="Acetyltransf_1"/>
    <property type="match status" value="1"/>
</dbReference>
<feature type="domain" description="N-acetyltransferase" evidence="1">
    <location>
        <begin position="203"/>
        <end position="372"/>
    </location>
</feature>
<dbReference type="GO" id="GO:0016747">
    <property type="term" value="F:acyltransferase activity, transferring groups other than amino-acyl groups"/>
    <property type="evidence" value="ECO:0007669"/>
    <property type="project" value="InterPro"/>
</dbReference>
<evidence type="ECO:0000259" key="1">
    <source>
        <dbReference type="PROSITE" id="PS51186"/>
    </source>
</evidence>
<dbReference type="EMBL" id="FUYH01000019">
    <property type="protein sequence ID" value="SKA95697.1"/>
    <property type="molecule type" value="Genomic_DNA"/>
</dbReference>
<dbReference type="STRING" id="1147123.SAMN05443428_11916"/>
<dbReference type="OrthoDB" id="9806005at2"/>
<dbReference type="RefSeq" id="WP_078697223.1">
    <property type="nucleotide sequence ID" value="NZ_FUYH01000019.1"/>
</dbReference>
<sequence>MINIKEVKSKRGLKEFIELSWDIYKKDENYVPPLKFDLMNKLIGKNNPLFANGQHAFFIAYNGNKPVGRICVGINADLNIKKGINEGYICLFECINDKNIAFLLFDEAAKYLKNMGIDTIRGPVSPTNGDDYRGLLVEGFDGPPVLMNSYNPEYYVKFFEDYGFEKFIDLYAYYYDLKDADFLKYKKVVDYAMKKYDYRIDKLDLKNLDKEIEDIKKILDIAMPEEWEDLTPPSLDDIKAEAKNLKPMVDSDIIVIARNKDKPIGFAVALPDYNQILKHLNGRLFPFGIFKFLYYKRKINAGRLFILFVIPEYRKKGVSAAMLYKVFEAGLKKGYIYGEGSTIGETNLSMRRDAEGIGGKHYRTYRIYKKHI</sequence>
<dbReference type="PROSITE" id="PS51186">
    <property type="entry name" value="GNAT"/>
    <property type="match status" value="2"/>
</dbReference>
<dbReference type="Gene3D" id="3.40.630.30">
    <property type="match status" value="1"/>
</dbReference>
<dbReference type="PANTHER" id="PTHR41368:SF1">
    <property type="entry name" value="PROTEIN YGHO"/>
    <property type="match status" value="1"/>
</dbReference>
<dbReference type="InterPro" id="IPR000182">
    <property type="entry name" value="GNAT_dom"/>
</dbReference>
<dbReference type="InterPro" id="IPR039968">
    <property type="entry name" value="BcerS-like"/>
</dbReference>
<gene>
    <name evidence="2" type="ORF">SAMN05443428_11916</name>
</gene>
<accession>A0A1T4Y1K4</accession>
<name>A0A1T4Y1K4_9CLOT</name>
<dbReference type="Proteomes" id="UP000190105">
    <property type="component" value="Unassembled WGS sequence"/>
</dbReference>
<dbReference type="SUPFAM" id="SSF55729">
    <property type="entry name" value="Acyl-CoA N-acyltransferases (Nat)"/>
    <property type="match status" value="1"/>
</dbReference>
<evidence type="ECO:0000313" key="2">
    <source>
        <dbReference type="EMBL" id="SKA95697.1"/>
    </source>
</evidence>
<protein>
    <recommendedName>
        <fullName evidence="1">N-acetyltransferase domain-containing protein</fullName>
    </recommendedName>
</protein>